<dbReference type="Gene3D" id="3.30.420.10">
    <property type="entry name" value="Ribonuclease H-like superfamily/Ribonuclease H"/>
    <property type="match status" value="1"/>
</dbReference>
<keyword evidence="3" id="KW-1185">Reference proteome</keyword>
<comment type="caution">
    <text evidence="2">The sequence shown here is derived from an EMBL/GenBank/DDBJ whole genome shotgun (WGS) entry which is preliminary data.</text>
</comment>
<dbReference type="AlphaFoldDB" id="A0A5N6NLD9"/>
<dbReference type="Proteomes" id="UP000326396">
    <property type="component" value="Linkage Group LG19"/>
</dbReference>
<proteinExistence type="predicted"/>
<evidence type="ECO:0000259" key="1">
    <source>
        <dbReference type="Pfam" id="PF24626"/>
    </source>
</evidence>
<sequence length="168" mass="19393">MVMDKPTNWIKWLPLAEFCYSCNFHTPLGITLFQALYGYPPPIFVPYVPKDVRAAAVNELLCDREATIKLLRFSLTRAQNRMKQLADKRRSDREFRVGDYVYVKLHPYAVAYKLDLPDEAQVHSVFHVSLLKLARGNVSQAIPLPTGPRFLFKPLQVLKRRLARSYVG</sequence>
<feature type="domain" description="Tf2-1-like SH3-like" evidence="1">
    <location>
        <begin position="110"/>
        <end position="132"/>
    </location>
</feature>
<dbReference type="PANTHER" id="PTHR45835">
    <property type="entry name" value="YALI0A06105P"/>
    <property type="match status" value="1"/>
</dbReference>
<evidence type="ECO:0000313" key="2">
    <source>
        <dbReference type="EMBL" id="KAD4888918.1"/>
    </source>
</evidence>
<accession>A0A5N6NLD9</accession>
<dbReference type="InterPro" id="IPR056924">
    <property type="entry name" value="SH3_Tf2-1"/>
</dbReference>
<dbReference type="InterPro" id="IPR036397">
    <property type="entry name" value="RNaseH_sf"/>
</dbReference>
<dbReference type="OrthoDB" id="5554229at2759"/>
<dbReference type="PANTHER" id="PTHR45835:SF104">
    <property type="entry name" value="PROTEIN NYNRIN-LIKE"/>
    <property type="match status" value="1"/>
</dbReference>
<dbReference type="GO" id="GO:0003676">
    <property type="term" value="F:nucleic acid binding"/>
    <property type="evidence" value="ECO:0007669"/>
    <property type="project" value="InterPro"/>
</dbReference>
<protein>
    <recommendedName>
        <fullName evidence="1">Tf2-1-like SH3-like domain-containing protein</fullName>
    </recommendedName>
</protein>
<name>A0A5N6NLD9_9ASTR</name>
<dbReference type="EMBL" id="SZYD01000011">
    <property type="protein sequence ID" value="KAD4888918.1"/>
    <property type="molecule type" value="Genomic_DNA"/>
</dbReference>
<organism evidence="2 3">
    <name type="scientific">Mikania micrantha</name>
    <name type="common">bitter vine</name>
    <dbReference type="NCBI Taxonomy" id="192012"/>
    <lineage>
        <taxon>Eukaryota</taxon>
        <taxon>Viridiplantae</taxon>
        <taxon>Streptophyta</taxon>
        <taxon>Embryophyta</taxon>
        <taxon>Tracheophyta</taxon>
        <taxon>Spermatophyta</taxon>
        <taxon>Magnoliopsida</taxon>
        <taxon>eudicotyledons</taxon>
        <taxon>Gunneridae</taxon>
        <taxon>Pentapetalae</taxon>
        <taxon>asterids</taxon>
        <taxon>campanulids</taxon>
        <taxon>Asterales</taxon>
        <taxon>Asteraceae</taxon>
        <taxon>Asteroideae</taxon>
        <taxon>Heliantheae alliance</taxon>
        <taxon>Eupatorieae</taxon>
        <taxon>Mikania</taxon>
    </lineage>
</organism>
<reference evidence="2 3" key="1">
    <citation type="submission" date="2019-05" db="EMBL/GenBank/DDBJ databases">
        <title>Mikania micrantha, genome provides insights into the molecular mechanism of rapid growth.</title>
        <authorList>
            <person name="Liu B."/>
        </authorList>
    </citation>
    <scope>NUCLEOTIDE SEQUENCE [LARGE SCALE GENOMIC DNA]</scope>
    <source>
        <strain evidence="2">NLD-2019</strain>
        <tissue evidence="2">Leaf</tissue>
    </source>
</reference>
<gene>
    <name evidence="2" type="ORF">E3N88_20991</name>
</gene>
<dbReference type="Pfam" id="PF24626">
    <property type="entry name" value="SH3_Tf2-1"/>
    <property type="match status" value="1"/>
</dbReference>
<evidence type="ECO:0000313" key="3">
    <source>
        <dbReference type="Proteomes" id="UP000326396"/>
    </source>
</evidence>